<evidence type="ECO:0000313" key="3">
    <source>
        <dbReference type="Proteomes" id="UP000231450"/>
    </source>
</evidence>
<feature type="transmembrane region" description="Helical" evidence="1">
    <location>
        <begin position="63"/>
        <end position="82"/>
    </location>
</feature>
<keyword evidence="1" id="KW-0812">Transmembrane</keyword>
<protein>
    <submittedName>
        <fullName evidence="2">Uncharacterized protein</fullName>
    </submittedName>
</protein>
<dbReference type="Proteomes" id="UP000231450">
    <property type="component" value="Unassembled WGS sequence"/>
</dbReference>
<proteinExistence type="predicted"/>
<accession>A0A2M8KDU3</accession>
<dbReference type="AlphaFoldDB" id="A0A2M8KDU3"/>
<evidence type="ECO:0000313" key="2">
    <source>
        <dbReference type="EMBL" id="PJE58079.1"/>
    </source>
</evidence>
<name>A0A2M8KDU3_9BACT</name>
<comment type="caution">
    <text evidence="2">The sequence shown here is derived from an EMBL/GenBank/DDBJ whole genome shotgun (WGS) entry which is preliminary data.</text>
</comment>
<feature type="transmembrane region" description="Helical" evidence="1">
    <location>
        <begin position="20"/>
        <end position="43"/>
    </location>
</feature>
<feature type="transmembrane region" description="Helical" evidence="1">
    <location>
        <begin position="88"/>
        <end position="109"/>
    </location>
</feature>
<keyword evidence="1" id="KW-1133">Transmembrane helix</keyword>
<reference evidence="3" key="1">
    <citation type="submission" date="2017-09" db="EMBL/GenBank/DDBJ databases">
        <title>Depth-based differentiation of microbial function through sediment-hosted aquifers and enrichment of novel symbionts in the deep terrestrial subsurface.</title>
        <authorList>
            <person name="Probst A.J."/>
            <person name="Ladd B."/>
            <person name="Jarett J.K."/>
            <person name="Geller-Mcgrath D.E."/>
            <person name="Sieber C.M.K."/>
            <person name="Emerson J.B."/>
            <person name="Anantharaman K."/>
            <person name="Thomas B.C."/>
            <person name="Malmstrom R."/>
            <person name="Stieglmeier M."/>
            <person name="Klingl A."/>
            <person name="Woyke T."/>
            <person name="Ryan C.M."/>
            <person name="Banfield J.F."/>
        </authorList>
    </citation>
    <scope>NUCLEOTIDE SEQUENCE [LARGE SCALE GENOMIC DNA]</scope>
</reference>
<keyword evidence="1" id="KW-0472">Membrane</keyword>
<dbReference type="EMBL" id="PFDW01000057">
    <property type="protein sequence ID" value="PJE58079.1"/>
    <property type="molecule type" value="Genomic_DNA"/>
</dbReference>
<organism evidence="2 3">
    <name type="scientific">Candidatus Portnoybacteria bacterium CG10_big_fil_rev_8_21_14_0_10_36_7</name>
    <dbReference type="NCBI Taxonomy" id="1974812"/>
    <lineage>
        <taxon>Bacteria</taxon>
        <taxon>Candidatus Portnoyibacteriota</taxon>
    </lineage>
</organism>
<sequence>MPFNITSYFKLERFLSLQPAIALSTIYFLVAIFGGLLIMALIIKLTKKITHQDSFFKKLLQKYFVMLMTMSLLGLMLTWFRYERVYILSARFLLLVWFLGMAVWLVYILKYQFKVMPQERIKLQKTQEFNKYLPKRK</sequence>
<evidence type="ECO:0000256" key="1">
    <source>
        <dbReference type="SAM" id="Phobius"/>
    </source>
</evidence>
<gene>
    <name evidence="2" type="ORF">COU81_02660</name>
</gene>